<evidence type="ECO:0000313" key="2">
    <source>
        <dbReference type="Proteomes" id="UP000250086"/>
    </source>
</evidence>
<accession>A0A2X0VTY4</accession>
<dbReference type="EMBL" id="UAPV01000001">
    <property type="protein sequence ID" value="SPT68958.1"/>
    <property type="molecule type" value="Genomic_DNA"/>
</dbReference>
<sequence>MYLTNTSLKSGVDTSVLITIEKHKTSIAVDAAISREHKYYNIPWGINRIVSNIEKSGYSKEDVHSIMCYGQQGGKMECELINVQLSTLFYQIQQYIAPFLSNSHKTRIKITGCLFSDIKNCFHSCLKDYDSKMLVNVLPPIAC</sequence>
<reference evidence="1 2" key="1">
    <citation type="submission" date="2018-06" db="EMBL/GenBank/DDBJ databases">
        <authorList>
            <consortium name="Pathogen Informatics"/>
            <person name="Doyle S."/>
        </authorList>
    </citation>
    <scope>NUCLEOTIDE SEQUENCE [LARGE SCALE GENOMIC DNA]</scope>
    <source>
        <strain evidence="1 2">NCTC13093</strain>
    </source>
</reference>
<name>A0A2X0VTY4_9GAMM</name>
<dbReference type="Proteomes" id="UP000250086">
    <property type="component" value="Unassembled WGS sequence"/>
</dbReference>
<evidence type="ECO:0000313" key="1">
    <source>
        <dbReference type="EMBL" id="SPT68958.1"/>
    </source>
</evidence>
<organism evidence="1 2">
    <name type="scientific">Anaerobiospirillum thomasii</name>
    <dbReference type="NCBI Taxonomy" id="179995"/>
    <lineage>
        <taxon>Bacteria</taxon>
        <taxon>Pseudomonadati</taxon>
        <taxon>Pseudomonadota</taxon>
        <taxon>Gammaproteobacteria</taxon>
        <taxon>Aeromonadales</taxon>
        <taxon>Succinivibrionaceae</taxon>
        <taxon>Anaerobiospirillum</taxon>
    </lineage>
</organism>
<gene>
    <name evidence="1" type="ORF">NCTC13093_00310</name>
</gene>
<proteinExistence type="predicted"/>
<dbReference type="AlphaFoldDB" id="A0A2X0VTY4"/>
<dbReference type="RefSeq" id="WP_113743161.1">
    <property type="nucleotide sequence ID" value="NZ_UAPU01000006.1"/>
</dbReference>
<keyword evidence="2" id="KW-1185">Reference proteome</keyword>
<protein>
    <submittedName>
        <fullName evidence="1">Uncharacterized protein</fullName>
    </submittedName>
</protein>